<dbReference type="Pfam" id="PF15592">
    <property type="entry name" value="Imm41"/>
    <property type="match status" value="1"/>
</dbReference>
<keyword evidence="2" id="KW-1185">Reference proteome</keyword>
<accession>A0A839UTH0</accession>
<protein>
    <submittedName>
        <fullName evidence="1">Uncharacterized protein</fullName>
    </submittedName>
</protein>
<sequence length="128" mass="15644">MSMEQINRNFPWCDEYEDDSFTGTLNEKCAWSDEEYFKLDDELYELSTRYKDADQLPRVLVWRLMRIFSYVMMTIGCHSNPNDGYKIENIDDEQLFDRRERFQLVFEGFFKGEMPKTKYFEYGRSNRE</sequence>
<dbReference type="EMBL" id="JACHXZ010000004">
    <property type="protein sequence ID" value="MBB3170021.1"/>
    <property type="molecule type" value="Genomic_DNA"/>
</dbReference>
<evidence type="ECO:0000313" key="2">
    <source>
        <dbReference type="Proteomes" id="UP000559987"/>
    </source>
</evidence>
<evidence type="ECO:0000313" key="1">
    <source>
        <dbReference type="EMBL" id="MBB3170021.1"/>
    </source>
</evidence>
<dbReference type="RefSeq" id="WP_183911493.1">
    <property type="nucleotide sequence ID" value="NZ_JACHXZ010000004.1"/>
</dbReference>
<name>A0A839UTH0_9GAMM</name>
<comment type="caution">
    <text evidence="1">The sequence shown here is derived from an EMBL/GenBank/DDBJ whole genome shotgun (WGS) entry which is preliminary data.</text>
</comment>
<organism evidence="1 2">
    <name type="scientific">Simiduia aestuariiviva</name>
    <dbReference type="NCBI Taxonomy" id="1510459"/>
    <lineage>
        <taxon>Bacteria</taxon>
        <taxon>Pseudomonadati</taxon>
        <taxon>Pseudomonadota</taxon>
        <taxon>Gammaproteobacteria</taxon>
        <taxon>Cellvibrionales</taxon>
        <taxon>Cellvibrionaceae</taxon>
        <taxon>Simiduia</taxon>
    </lineage>
</organism>
<proteinExistence type="predicted"/>
<dbReference type="Proteomes" id="UP000559987">
    <property type="component" value="Unassembled WGS sequence"/>
</dbReference>
<dbReference type="InterPro" id="IPR028959">
    <property type="entry name" value="Imm41"/>
</dbReference>
<dbReference type="AlphaFoldDB" id="A0A839UTH0"/>
<reference evidence="1 2" key="1">
    <citation type="submission" date="2020-08" db="EMBL/GenBank/DDBJ databases">
        <title>Genomic Encyclopedia of Type Strains, Phase III (KMG-III): the genomes of soil and plant-associated and newly described type strains.</title>
        <authorList>
            <person name="Whitman W."/>
        </authorList>
    </citation>
    <scope>NUCLEOTIDE SEQUENCE [LARGE SCALE GENOMIC DNA]</scope>
    <source>
        <strain evidence="1 2">CECT 8571</strain>
    </source>
</reference>
<gene>
    <name evidence="1" type="ORF">FHS30_003234</name>
</gene>